<dbReference type="EMBL" id="BART01029386">
    <property type="protein sequence ID" value="GAH00616.1"/>
    <property type="molecule type" value="Genomic_DNA"/>
</dbReference>
<evidence type="ECO:0008006" key="2">
    <source>
        <dbReference type="Google" id="ProtNLM"/>
    </source>
</evidence>
<accession>X1BXS1</accession>
<comment type="caution">
    <text evidence="1">The sequence shown here is derived from an EMBL/GenBank/DDBJ whole genome shotgun (WGS) entry which is preliminary data.</text>
</comment>
<reference evidence="1" key="1">
    <citation type="journal article" date="2014" name="Front. Microbiol.">
        <title>High frequency of phylogenetically diverse reductive dehalogenase-homologous genes in deep subseafloor sedimentary metagenomes.</title>
        <authorList>
            <person name="Kawai M."/>
            <person name="Futagami T."/>
            <person name="Toyoda A."/>
            <person name="Takaki Y."/>
            <person name="Nishi S."/>
            <person name="Hori S."/>
            <person name="Arai W."/>
            <person name="Tsubouchi T."/>
            <person name="Morono Y."/>
            <person name="Uchiyama I."/>
            <person name="Ito T."/>
            <person name="Fujiyama A."/>
            <person name="Inagaki F."/>
            <person name="Takami H."/>
        </authorList>
    </citation>
    <scope>NUCLEOTIDE SEQUENCE</scope>
    <source>
        <strain evidence="1">Expedition CK06-06</strain>
    </source>
</reference>
<organism evidence="1">
    <name type="scientific">marine sediment metagenome</name>
    <dbReference type="NCBI Taxonomy" id="412755"/>
    <lineage>
        <taxon>unclassified sequences</taxon>
        <taxon>metagenomes</taxon>
        <taxon>ecological metagenomes</taxon>
    </lineage>
</organism>
<proteinExistence type="predicted"/>
<dbReference type="InterPro" id="IPR010281">
    <property type="entry name" value="DUF885"/>
</dbReference>
<evidence type="ECO:0000313" key="1">
    <source>
        <dbReference type="EMBL" id="GAH00616.1"/>
    </source>
</evidence>
<feature type="non-terminal residue" evidence="1">
    <location>
        <position position="187"/>
    </location>
</feature>
<protein>
    <recommendedName>
        <fullName evidence="2">DUF885 domain-containing protein</fullName>
    </recommendedName>
</protein>
<dbReference type="AlphaFoldDB" id="X1BXS1"/>
<dbReference type="Pfam" id="PF05960">
    <property type="entry name" value="DUF885"/>
    <property type="match status" value="1"/>
</dbReference>
<gene>
    <name evidence="1" type="ORF">S01H4_51580</name>
</gene>
<sequence>MKKNLIVMMLALMFCMPAFGSESSNEQWENLAARYLDEMPALSPVGATSMGDHRFDGELDEVSAEARRSEAGFIRRYQADMAAIDREQLDRAHQVDYTLLEHELASRLWTLEELQPWAWDPLTYTQLAGGAIYSLVAREFAPLPERLSHVADRLERLPRLLEQARKSLAPERVPKIYAETAVKQNRG</sequence>
<name>X1BXS1_9ZZZZ</name>